<dbReference type="HOGENOM" id="CLU_033215_0_1_6"/>
<dbReference type="STRING" id="395493.BegalDRAFT_0494"/>
<dbReference type="PANTHER" id="PTHR42941:SF1">
    <property type="entry name" value="SLL1037 PROTEIN"/>
    <property type="match status" value="1"/>
</dbReference>
<dbReference type="OrthoDB" id="9780180at2"/>
<dbReference type="RefSeq" id="WP_002683327.1">
    <property type="nucleotide sequence ID" value="NZ_JH600070.1"/>
</dbReference>
<dbReference type="Gene3D" id="3.40.190.10">
    <property type="entry name" value="Periplasmic binding protein-like II"/>
    <property type="match status" value="2"/>
</dbReference>
<organism evidence="2 3">
    <name type="scientific">Beggiatoa alba B18LD</name>
    <dbReference type="NCBI Taxonomy" id="395493"/>
    <lineage>
        <taxon>Bacteria</taxon>
        <taxon>Pseudomonadati</taxon>
        <taxon>Pseudomonadota</taxon>
        <taxon>Gammaproteobacteria</taxon>
        <taxon>Thiotrichales</taxon>
        <taxon>Thiotrichaceae</taxon>
        <taxon>Beggiatoa</taxon>
    </lineage>
</organism>
<dbReference type="SUPFAM" id="SSF53850">
    <property type="entry name" value="Periplasmic binding protein-like II"/>
    <property type="match status" value="1"/>
</dbReference>
<evidence type="ECO:0000313" key="3">
    <source>
        <dbReference type="Proteomes" id="UP000005744"/>
    </source>
</evidence>
<evidence type="ECO:0000256" key="1">
    <source>
        <dbReference type="SAM" id="SignalP"/>
    </source>
</evidence>
<keyword evidence="3" id="KW-1185">Reference proteome</keyword>
<protein>
    <submittedName>
        <fullName evidence="2">TRAP transporter solute receptor, TAXI family</fullName>
    </submittedName>
</protein>
<sequence length="329" mass="36489">MQFSIRTLLLFFSVSLLSAVSSISVAAEEVLTRYIHIGSGSVINLYFPTGGFVCHAINQNFAKHHLRCTVELTAGGIDNLEKVAKGQLQFGFAGADWQTKAADDYKNLRSVFSLFDEVFTVVVRKDANVKSLEDLKGKRINIGETGSGQRTTMENLMQAFGWDTSMFQAFAIRDVEQADALCNNQIDAFVYLSGHPNVSVRQAIDISRQREFSEKTCVEAEILNITGDAVTQFIAKQKDYYQANIPANTYERHANDIASFSTKATLVTNANVPDDVVYELVKAVFSTFAEGKKLHPAFAPLTPEKMMLGNTAPIHAGAEKYYREKGWIK</sequence>
<accession>I3CCR9</accession>
<gene>
    <name evidence="2" type="ORF">BegalDRAFT_0494</name>
</gene>
<keyword evidence="2" id="KW-0675">Receptor</keyword>
<feature type="chain" id="PRO_5003668750" evidence="1">
    <location>
        <begin position="27"/>
        <end position="329"/>
    </location>
</feature>
<reference evidence="2 3" key="1">
    <citation type="submission" date="2011-11" db="EMBL/GenBank/DDBJ databases">
        <title>Improved High-Quality Draft sequence of Beggiatoa alba B18lD.</title>
        <authorList>
            <consortium name="US DOE Joint Genome Institute"/>
            <person name="Lucas S."/>
            <person name="Han J."/>
            <person name="Lapidus A."/>
            <person name="Cheng J.-F."/>
            <person name="Goodwin L."/>
            <person name="Pitluck S."/>
            <person name="Peters L."/>
            <person name="Mikhailova N."/>
            <person name="Held B."/>
            <person name="Detter J.C."/>
            <person name="Han C."/>
            <person name="Tapia R."/>
            <person name="Land M."/>
            <person name="Hauser L."/>
            <person name="Kyrpides N."/>
            <person name="Ivanova N."/>
            <person name="Pagani I."/>
            <person name="Samuel K."/>
            <person name="Teske A."/>
            <person name="Mueller J."/>
            <person name="Woyke T."/>
        </authorList>
    </citation>
    <scope>NUCLEOTIDE SEQUENCE [LARGE SCALE GENOMIC DNA]</scope>
    <source>
        <strain evidence="2 3">B18LD</strain>
    </source>
</reference>
<keyword evidence="1" id="KW-0732">Signal</keyword>
<dbReference type="InterPro" id="IPR011852">
    <property type="entry name" value="TRAP_TAXI"/>
</dbReference>
<dbReference type="Pfam" id="PF16868">
    <property type="entry name" value="NMT1_3"/>
    <property type="match status" value="1"/>
</dbReference>
<feature type="signal peptide" evidence="1">
    <location>
        <begin position="1"/>
        <end position="26"/>
    </location>
</feature>
<proteinExistence type="predicted"/>
<dbReference type="NCBIfam" id="TIGR02122">
    <property type="entry name" value="TRAP_TAXI"/>
    <property type="match status" value="1"/>
</dbReference>
<evidence type="ECO:0000313" key="2">
    <source>
        <dbReference type="EMBL" id="EIJ41412.1"/>
    </source>
</evidence>
<dbReference type="eggNOG" id="COG2358">
    <property type="taxonomic scope" value="Bacteria"/>
</dbReference>
<dbReference type="EMBL" id="JH600070">
    <property type="protein sequence ID" value="EIJ41412.1"/>
    <property type="molecule type" value="Genomic_DNA"/>
</dbReference>
<dbReference type="AlphaFoldDB" id="I3CCR9"/>
<dbReference type="PANTHER" id="PTHR42941">
    <property type="entry name" value="SLL1037 PROTEIN"/>
    <property type="match status" value="1"/>
</dbReference>
<dbReference type="Proteomes" id="UP000005744">
    <property type="component" value="Unassembled WGS sequence"/>
</dbReference>
<name>I3CCR9_9GAMM</name>